<dbReference type="EMBL" id="DF977003">
    <property type="protein sequence ID" value="GAQ26243.1"/>
    <property type="molecule type" value="Genomic_DNA"/>
</dbReference>
<proteinExistence type="predicted"/>
<evidence type="ECO:0000256" key="4">
    <source>
        <dbReference type="ARBA" id="ARBA00022989"/>
    </source>
</evidence>
<keyword evidence="5 6" id="KW-0472">Membrane</keyword>
<dbReference type="InterPro" id="IPR022781">
    <property type="entry name" value="Flagellar_biosynth_FliO"/>
</dbReference>
<dbReference type="STRING" id="224999.GCA_001485475_02287"/>
<reference evidence="7" key="1">
    <citation type="journal article" date="2016" name="Genome Announc.">
        <title>Draft Genome Sequence of the Syntrophic Lactate-Degrading Bacterium Tepidanaerobacter syntrophicus JLT.</title>
        <authorList>
            <person name="Matsuura N."/>
            <person name="Ohashi A."/>
            <person name="Tourlousse D.M."/>
            <person name="Sekiguchi Y."/>
        </authorList>
    </citation>
    <scope>NUCLEOTIDE SEQUENCE [LARGE SCALE GENOMIC DNA]</scope>
    <source>
        <strain evidence="7">JL</strain>
    </source>
</reference>
<keyword evidence="2" id="KW-1003">Cell membrane</keyword>
<evidence type="ECO:0000256" key="1">
    <source>
        <dbReference type="ARBA" id="ARBA00004236"/>
    </source>
</evidence>
<evidence type="ECO:0000256" key="3">
    <source>
        <dbReference type="ARBA" id="ARBA00022692"/>
    </source>
</evidence>
<evidence type="ECO:0000313" key="8">
    <source>
        <dbReference type="Proteomes" id="UP000062160"/>
    </source>
</evidence>
<accession>A0A0U9HPD3</accession>
<name>A0A0U9HPD3_9FIRM</name>
<evidence type="ECO:0000313" key="7">
    <source>
        <dbReference type="EMBL" id="GAQ26243.1"/>
    </source>
</evidence>
<protein>
    <submittedName>
        <fullName evidence="7">Flagellar protein FliO/FliZ</fullName>
    </submittedName>
</protein>
<gene>
    <name evidence="7" type="ORF">TSYNT_9507</name>
</gene>
<dbReference type="AlphaFoldDB" id="A0A0U9HPD3"/>
<keyword evidence="4 6" id="KW-1133">Transmembrane helix</keyword>
<dbReference type="RefSeq" id="WP_059034137.1">
    <property type="nucleotide sequence ID" value="NZ_BSDN01000004.1"/>
</dbReference>
<keyword evidence="7" id="KW-0969">Cilium</keyword>
<organism evidence="7">
    <name type="scientific">Tepidanaerobacter syntrophicus</name>
    <dbReference type="NCBI Taxonomy" id="224999"/>
    <lineage>
        <taxon>Bacteria</taxon>
        <taxon>Bacillati</taxon>
        <taxon>Bacillota</taxon>
        <taxon>Clostridia</taxon>
        <taxon>Thermosediminibacterales</taxon>
        <taxon>Tepidanaerobacteraceae</taxon>
        <taxon>Tepidanaerobacter</taxon>
    </lineage>
</organism>
<evidence type="ECO:0000256" key="5">
    <source>
        <dbReference type="ARBA" id="ARBA00023136"/>
    </source>
</evidence>
<dbReference type="Pfam" id="PF04347">
    <property type="entry name" value="FliO"/>
    <property type="match status" value="1"/>
</dbReference>
<evidence type="ECO:0000256" key="2">
    <source>
        <dbReference type="ARBA" id="ARBA00022475"/>
    </source>
</evidence>
<dbReference type="OrthoDB" id="1727263at2"/>
<evidence type="ECO:0000256" key="6">
    <source>
        <dbReference type="SAM" id="Phobius"/>
    </source>
</evidence>
<dbReference type="GO" id="GO:0016020">
    <property type="term" value="C:membrane"/>
    <property type="evidence" value="ECO:0007669"/>
    <property type="project" value="InterPro"/>
</dbReference>
<comment type="subcellular location">
    <subcellularLocation>
        <location evidence="1">Cell membrane</location>
    </subcellularLocation>
</comment>
<dbReference type="GO" id="GO:0044781">
    <property type="term" value="P:bacterial-type flagellum organization"/>
    <property type="evidence" value="ECO:0007669"/>
    <property type="project" value="InterPro"/>
</dbReference>
<keyword evidence="8" id="KW-1185">Reference proteome</keyword>
<keyword evidence="7" id="KW-0282">Flagellum</keyword>
<feature type="transmembrane region" description="Helical" evidence="6">
    <location>
        <begin position="61"/>
        <end position="79"/>
    </location>
</feature>
<sequence length="184" mass="20960">MKRYTVCIIVFFILFMALPATYSYGDSINIDNLKNYDFDTPNINGNGTNQGYSSFKGITTLLVYFLFFIIVSFMAYFTVKWVGKHQVKVNIKSKYMEVVDSLFFGSDKGLYIVKTPEGMFILGVTKENITLIERLGENEEELIKAAESNKDTHDKIFSDHLNSYLKKLKSGSTKTSTVKKSEKS</sequence>
<dbReference type="Proteomes" id="UP000062160">
    <property type="component" value="Unassembled WGS sequence"/>
</dbReference>
<keyword evidence="7" id="KW-0966">Cell projection</keyword>
<keyword evidence="3 6" id="KW-0812">Transmembrane</keyword>